<dbReference type="RefSeq" id="WP_138014849.1">
    <property type="nucleotide sequence ID" value="NZ_SULI01000002.1"/>
</dbReference>
<evidence type="ECO:0000313" key="1">
    <source>
        <dbReference type="EMBL" id="TKZ22137.1"/>
    </source>
</evidence>
<reference evidence="1 2" key="1">
    <citation type="submission" date="2019-04" db="EMBL/GenBank/DDBJ databases">
        <title>Genome sequence of Pelagicola litoralis CL-ES2.</title>
        <authorList>
            <person name="Cao J."/>
        </authorList>
    </citation>
    <scope>NUCLEOTIDE SEQUENCE [LARGE SCALE GENOMIC DNA]</scope>
    <source>
        <strain evidence="1 2">CL-ES2</strain>
    </source>
</reference>
<sequence length="160" mass="17691">METRTHMTSKSPSFLATVLVGAVFAMGAIFGAPAMAENMQTYTLVCRGGPDMFVTIYGEERARVEATVGFRPAPVGANERIPESGTCAWRDRALRAHEPRLILIRDASPRYFAMTCQRGGCELLSNSPRVENLVNRSLRSTLFEIQVFNDQEGHLVIPTN</sequence>
<protein>
    <submittedName>
        <fullName evidence="1">Uncharacterized protein</fullName>
    </submittedName>
</protein>
<dbReference type="EMBL" id="SULI01000002">
    <property type="protein sequence ID" value="TKZ22137.1"/>
    <property type="molecule type" value="Genomic_DNA"/>
</dbReference>
<dbReference type="Proteomes" id="UP000306575">
    <property type="component" value="Unassembled WGS sequence"/>
</dbReference>
<keyword evidence="2" id="KW-1185">Reference proteome</keyword>
<evidence type="ECO:0000313" key="2">
    <source>
        <dbReference type="Proteomes" id="UP000306575"/>
    </source>
</evidence>
<name>A0A4U7N8V9_9RHOB</name>
<accession>A0A4U7N8V9</accession>
<gene>
    <name evidence="1" type="ORF">FAP39_02750</name>
</gene>
<dbReference type="AlphaFoldDB" id="A0A4U7N8V9"/>
<organism evidence="1 2">
    <name type="scientific">Shimia litoralis</name>
    <dbReference type="NCBI Taxonomy" id="420403"/>
    <lineage>
        <taxon>Bacteria</taxon>
        <taxon>Pseudomonadati</taxon>
        <taxon>Pseudomonadota</taxon>
        <taxon>Alphaproteobacteria</taxon>
        <taxon>Rhodobacterales</taxon>
        <taxon>Roseobacteraceae</taxon>
    </lineage>
</organism>
<comment type="caution">
    <text evidence="1">The sequence shown here is derived from an EMBL/GenBank/DDBJ whole genome shotgun (WGS) entry which is preliminary data.</text>
</comment>
<dbReference type="OrthoDB" id="8482096at2"/>
<proteinExistence type="predicted"/>